<evidence type="ECO:0008006" key="3">
    <source>
        <dbReference type="Google" id="ProtNLM"/>
    </source>
</evidence>
<dbReference type="AlphaFoldDB" id="A0AA37RZE4"/>
<dbReference type="RefSeq" id="WP_095504542.1">
    <property type="nucleotide sequence ID" value="NZ_BSNC01000019.1"/>
</dbReference>
<proteinExistence type="predicted"/>
<keyword evidence="2" id="KW-1185">Reference proteome</keyword>
<evidence type="ECO:0000313" key="1">
    <source>
        <dbReference type="EMBL" id="GLP98120.1"/>
    </source>
</evidence>
<reference evidence="1" key="2">
    <citation type="submission" date="2023-01" db="EMBL/GenBank/DDBJ databases">
        <title>Draft genome sequence of Paraferrimonas sedimenticola strain NBRC 101628.</title>
        <authorList>
            <person name="Sun Q."/>
            <person name="Mori K."/>
        </authorList>
    </citation>
    <scope>NUCLEOTIDE SEQUENCE</scope>
    <source>
        <strain evidence="1">NBRC 101628</strain>
    </source>
</reference>
<reference evidence="1" key="1">
    <citation type="journal article" date="2014" name="Int. J. Syst. Evol. Microbiol.">
        <title>Complete genome sequence of Corynebacterium casei LMG S-19264T (=DSM 44701T), isolated from a smear-ripened cheese.</title>
        <authorList>
            <consortium name="US DOE Joint Genome Institute (JGI-PGF)"/>
            <person name="Walter F."/>
            <person name="Albersmeier A."/>
            <person name="Kalinowski J."/>
            <person name="Ruckert C."/>
        </authorList>
    </citation>
    <scope>NUCLEOTIDE SEQUENCE</scope>
    <source>
        <strain evidence="1">NBRC 101628</strain>
    </source>
</reference>
<dbReference type="InterPro" id="IPR021246">
    <property type="entry name" value="DUF2797"/>
</dbReference>
<name>A0AA37RZE4_9GAMM</name>
<comment type="caution">
    <text evidence="1">The sequence shown here is derived from an EMBL/GenBank/DDBJ whole genome shotgun (WGS) entry which is preliminary data.</text>
</comment>
<organism evidence="1 2">
    <name type="scientific">Paraferrimonas sedimenticola</name>
    <dbReference type="NCBI Taxonomy" id="375674"/>
    <lineage>
        <taxon>Bacteria</taxon>
        <taxon>Pseudomonadati</taxon>
        <taxon>Pseudomonadota</taxon>
        <taxon>Gammaproteobacteria</taxon>
        <taxon>Alteromonadales</taxon>
        <taxon>Ferrimonadaceae</taxon>
        <taxon>Paraferrimonas</taxon>
    </lineage>
</organism>
<sequence>MVSQLSQSGATVEYSLPLDDQLIPLNPFLGQRIRLTHTGDIHCSACGRKTKKSYSQGYCFPCMQKLPQCDLCIMKPETCHHSQVIPGKECRDEEWGERNCMIDHFVYLSNTSAIKVGITRHSQLPTRWVDQGANQGLPILRVRTRHHSGLIETALAQLISDKTNWRTMLKGDAPSLDLNTEAESLLTQIQPELDEFQQQYGLQALEFLSQPITEIRYPVLEYPTKIVSLNLDKTPTIEGTLMGIKGQYLILDTGVINLRKYTSYNLEFAA</sequence>
<dbReference type="Pfam" id="PF10977">
    <property type="entry name" value="DUF2797"/>
    <property type="match status" value="1"/>
</dbReference>
<dbReference type="EMBL" id="BSNC01000019">
    <property type="protein sequence ID" value="GLP98120.1"/>
    <property type="molecule type" value="Genomic_DNA"/>
</dbReference>
<protein>
    <recommendedName>
        <fullName evidence="3">DUF2797 domain-containing protein</fullName>
    </recommendedName>
</protein>
<gene>
    <name evidence="1" type="ORF">GCM10007895_34270</name>
</gene>
<dbReference type="Proteomes" id="UP001161422">
    <property type="component" value="Unassembled WGS sequence"/>
</dbReference>
<accession>A0AA37RZE4</accession>
<evidence type="ECO:0000313" key="2">
    <source>
        <dbReference type="Proteomes" id="UP001161422"/>
    </source>
</evidence>